<dbReference type="InterPro" id="IPR052118">
    <property type="entry name" value="Rho-GAP_regulator"/>
</dbReference>
<evidence type="ECO:0000313" key="3">
    <source>
        <dbReference type="EMBL" id="KAK2107102.1"/>
    </source>
</evidence>
<name>A0ABQ9VCI4_SAGOE</name>
<sequence length="239" mass="27518">MLLDHLKLVASYHEVNKMTCQNLAVCFGPVLLSQKQEPSTHNNRVFTDSEELASALDFKKHIEVLHYLLQLWPVQRLNVKKSTDSLFPEQKSSLNYLRQKKQRPPMLNLSGTDSSGVLRPRQNRLDSPLSNRYAGDWSSCGENYFLNTKENLNDVDYNDVPSEDRENGENYSKMDGPEVMIEQPVPMSKECTCQTYLTMQTIESPVDRKDNLKDLQESIDTLIGNLERELNKNKLNMSF</sequence>
<proteinExistence type="predicted"/>
<dbReference type="InterPro" id="IPR008936">
    <property type="entry name" value="Rho_GTPase_activation_prot"/>
</dbReference>
<evidence type="ECO:0000256" key="1">
    <source>
        <dbReference type="SAM" id="MobiDB-lite"/>
    </source>
</evidence>
<evidence type="ECO:0000313" key="4">
    <source>
        <dbReference type="Proteomes" id="UP001266305"/>
    </source>
</evidence>
<feature type="region of interest" description="Disordered" evidence="1">
    <location>
        <begin position="94"/>
        <end position="132"/>
    </location>
</feature>
<gene>
    <name evidence="3" type="primary">SYDE2_3</name>
    <name evidence="3" type="ORF">P7K49_016616</name>
</gene>
<evidence type="ECO:0000259" key="2">
    <source>
        <dbReference type="PROSITE" id="PS50238"/>
    </source>
</evidence>
<dbReference type="Pfam" id="PF00620">
    <property type="entry name" value="RhoGAP"/>
    <property type="match status" value="1"/>
</dbReference>
<feature type="domain" description="Rho-GAP" evidence="2">
    <location>
        <begin position="1"/>
        <end position="76"/>
    </location>
</feature>
<reference evidence="3 4" key="1">
    <citation type="submission" date="2023-05" db="EMBL/GenBank/DDBJ databases">
        <title>B98-5 Cell Line De Novo Hybrid Assembly: An Optical Mapping Approach.</title>
        <authorList>
            <person name="Kananen K."/>
            <person name="Auerbach J.A."/>
            <person name="Kautto E."/>
            <person name="Blachly J.S."/>
        </authorList>
    </citation>
    <scope>NUCLEOTIDE SEQUENCE [LARGE SCALE GENOMIC DNA]</scope>
    <source>
        <strain evidence="3">B95-8</strain>
        <tissue evidence="3">Cell line</tissue>
    </source>
</reference>
<organism evidence="3 4">
    <name type="scientific">Saguinus oedipus</name>
    <name type="common">Cotton-top tamarin</name>
    <name type="synonym">Oedipomidas oedipus</name>
    <dbReference type="NCBI Taxonomy" id="9490"/>
    <lineage>
        <taxon>Eukaryota</taxon>
        <taxon>Metazoa</taxon>
        <taxon>Chordata</taxon>
        <taxon>Craniata</taxon>
        <taxon>Vertebrata</taxon>
        <taxon>Euteleostomi</taxon>
        <taxon>Mammalia</taxon>
        <taxon>Eutheria</taxon>
        <taxon>Euarchontoglires</taxon>
        <taxon>Primates</taxon>
        <taxon>Haplorrhini</taxon>
        <taxon>Platyrrhini</taxon>
        <taxon>Cebidae</taxon>
        <taxon>Callitrichinae</taxon>
        <taxon>Saguinus</taxon>
    </lineage>
</organism>
<dbReference type="PANTHER" id="PTHR46150">
    <property type="entry name" value="RHO GTPASE-ACTIVATING PROTEIN 100F"/>
    <property type="match status" value="1"/>
</dbReference>
<comment type="caution">
    <text evidence="3">The sequence shown here is derived from an EMBL/GenBank/DDBJ whole genome shotgun (WGS) entry which is preliminary data.</text>
</comment>
<dbReference type="InterPro" id="IPR000198">
    <property type="entry name" value="RhoGAP_dom"/>
</dbReference>
<dbReference type="SUPFAM" id="SSF48350">
    <property type="entry name" value="GTPase activation domain, GAP"/>
    <property type="match status" value="1"/>
</dbReference>
<dbReference type="EMBL" id="JASSZA010000007">
    <property type="protein sequence ID" value="KAK2107102.1"/>
    <property type="molecule type" value="Genomic_DNA"/>
</dbReference>
<dbReference type="Gene3D" id="1.10.555.10">
    <property type="entry name" value="Rho GTPase activation protein"/>
    <property type="match status" value="1"/>
</dbReference>
<dbReference type="PROSITE" id="PS50238">
    <property type="entry name" value="RHOGAP"/>
    <property type="match status" value="1"/>
</dbReference>
<dbReference type="Proteomes" id="UP001266305">
    <property type="component" value="Unassembled WGS sequence"/>
</dbReference>
<dbReference type="PANTHER" id="PTHR46150:SF1">
    <property type="entry name" value="RHO GTPASE-ACTIVATING PROTEIN SYDE2"/>
    <property type="match status" value="1"/>
</dbReference>
<keyword evidence="4" id="KW-1185">Reference proteome</keyword>
<protein>
    <submittedName>
        <fullName evidence="3">Rho GTPase-activating protein syde2</fullName>
    </submittedName>
</protein>
<accession>A0ABQ9VCI4</accession>